<dbReference type="InterPro" id="IPR001123">
    <property type="entry name" value="LeuE-type"/>
</dbReference>
<reference evidence="7 8" key="1">
    <citation type="submission" date="2023-07" db="EMBL/GenBank/DDBJ databases">
        <title>Genomic Encyclopedia of Type Strains, Phase IV (KMG-IV): sequencing the most valuable type-strain genomes for metagenomic binning, comparative biology and taxonomic classification.</title>
        <authorList>
            <person name="Goeker M."/>
        </authorList>
    </citation>
    <scope>NUCLEOTIDE SEQUENCE [LARGE SCALE GENOMIC DNA]</scope>
    <source>
        <strain evidence="7 8">DSM 45903</strain>
    </source>
</reference>
<organism evidence="7 8">
    <name type="scientific">Desmospora profundinema</name>
    <dbReference type="NCBI Taxonomy" id="1571184"/>
    <lineage>
        <taxon>Bacteria</taxon>
        <taxon>Bacillati</taxon>
        <taxon>Bacillota</taxon>
        <taxon>Bacilli</taxon>
        <taxon>Bacillales</taxon>
        <taxon>Thermoactinomycetaceae</taxon>
        <taxon>Desmospora</taxon>
    </lineage>
</organism>
<sequence length="209" mass="22347">MDGMMILSFIGLAVLLTLAPGPDILFVITQSIASSRQAGIAIALGLCSGLLVHTVFAAVGVSAILHQSATAFQAVKMAGAAYLLFLAWQSWRTSRQASLKEASSAAGQGFIALYRRGVWMNLLNPKVSLFFLAFLPQFITPGGAPVSLQMMVLGLLFLAQALAVFVMVAWLAQRLGAALFRNPGWAKPIERVKAGIYAWLGIRVALLEQ</sequence>
<dbReference type="RefSeq" id="WP_309860917.1">
    <property type="nucleotide sequence ID" value="NZ_JAVDQG010000001.1"/>
</dbReference>
<feature type="transmembrane region" description="Helical" evidence="6">
    <location>
        <begin position="71"/>
        <end position="91"/>
    </location>
</feature>
<feature type="transmembrane region" description="Helical" evidence="6">
    <location>
        <begin position="118"/>
        <end position="139"/>
    </location>
</feature>
<dbReference type="Proteomes" id="UP001185012">
    <property type="component" value="Unassembled WGS sequence"/>
</dbReference>
<feature type="transmembrane region" description="Helical" evidence="6">
    <location>
        <begin position="151"/>
        <end position="172"/>
    </location>
</feature>
<evidence type="ECO:0000256" key="3">
    <source>
        <dbReference type="ARBA" id="ARBA00022692"/>
    </source>
</evidence>
<feature type="transmembrane region" description="Helical" evidence="6">
    <location>
        <begin position="40"/>
        <end position="65"/>
    </location>
</feature>
<evidence type="ECO:0000256" key="4">
    <source>
        <dbReference type="ARBA" id="ARBA00022989"/>
    </source>
</evidence>
<evidence type="ECO:0000256" key="6">
    <source>
        <dbReference type="SAM" id="Phobius"/>
    </source>
</evidence>
<evidence type="ECO:0000256" key="5">
    <source>
        <dbReference type="ARBA" id="ARBA00023136"/>
    </source>
</evidence>
<dbReference type="PANTHER" id="PTHR30086">
    <property type="entry name" value="ARGININE EXPORTER PROTEIN ARGO"/>
    <property type="match status" value="1"/>
</dbReference>
<gene>
    <name evidence="7" type="ORF">JOE21_000094</name>
</gene>
<protein>
    <submittedName>
        <fullName evidence="7">Threonine/homoserine/homoserine lactone efflux protein</fullName>
    </submittedName>
</protein>
<dbReference type="Pfam" id="PF01810">
    <property type="entry name" value="LysE"/>
    <property type="match status" value="1"/>
</dbReference>
<name>A0ABU1IHE0_9BACL</name>
<dbReference type="EMBL" id="JAVDQG010000001">
    <property type="protein sequence ID" value="MDR6224106.1"/>
    <property type="molecule type" value="Genomic_DNA"/>
</dbReference>
<evidence type="ECO:0000256" key="1">
    <source>
        <dbReference type="ARBA" id="ARBA00004651"/>
    </source>
</evidence>
<evidence type="ECO:0000313" key="8">
    <source>
        <dbReference type="Proteomes" id="UP001185012"/>
    </source>
</evidence>
<keyword evidence="5 6" id="KW-0472">Membrane</keyword>
<keyword evidence="4 6" id="KW-1133">Transmembrane helix</keyword>
<keyword evidence="2" id="KW-1003">Cell membrane</keyword>
<accession>A0ABU1IHE0</accession>
<dbReference type="PANTHER" id="PTHR30086:SF20">
    <property type="entry name" value="ARGININE EXPORTER PROTEIN ARGO-RELATED"/>
    <property type="match status" value="1"/>
</dbReference>
<comment type="subcellular location">
    <subcellularLocation>
        <location evidence="1">Cell membrane</location>
        <topology evidence="1">Multi-pass membrane protein</topology>
    </subcellularLocation>
</comment>
<comment type="caution">
    <text evidence="7">The sequence shown here is derived from an EMBL/GenBank/DDBJ whole genome shotgun (WGS) entry which is preliminary data.</text>
</comment>
<proteinExistence type="predicted"/>
<feature type="transmembrane region" description="Helical" evidence="6">
    <location>
        <begin position="6"/>
        <end position="28"/>
    </location>
</feature>
<evidence type="ECO:0000313" key="7">
    <source>
        <dbReference type="EMBL" id="MDR6224106.1"/>
    </source>
</evidence>
<dbReference type="PIRSF" id="PIRSF006324">
    <property type="entry name" value="LeuE"/>
    <property type="match status" value="1"/>
</dbReference>
<keyword evidence="8" id="KW-1185">Reference proteome</keyword>
<evidence type="ECO:0000256" key="2">
    <source>
        <dbReference type="ARBA" id="ARBA00022475"/>
    </source>
</evidence>
<keyword evidence="3 6" id="KW-0812">Transmembrane</keyword>